<evidence type="ECO:0000256" key="3">
    <source>
        <dbReference type="ARBA" id="ARBA00022884"/>
    </source>
</evidence>
<comment type="similarity">
    <text evidence="1 7 8">Belongs to the universal ribosomal protein uL22 family.</text>
</comment>
<dbReference type="InterPro" id="IPR047867">
    <property type="entry name" value="Ribosomal_uL22_bac/org-type"/>
</dbReference>
<evidence type="ECO:0000256" key="7">
    <source>
        <dbReference type="HAMAP-Rule" id="MF_01331"/>
    </source>
</evidence>
<accession>A0A9D6V585</accession>
<dbReference type="EMBL" id="JACRDE010000410">
    <property type="protein sequence ID" value="MBI5250953.1"/>
    <property type="molecule type" value="Genomic_DNA"/>
</dbReference>
<evidence type="ECO:0000256" key="6">
    <source>
        <dbReference type="ARBA" id="ARBA00035207"/>
    </source>
</evidence>
<dbReference type="PANTHER" id="PTHR13501">
    <property type="entry name" value="CHLOROPLAST 50S RIBOSOMAL PROTEIN L22-RELATED"/>
    <property type="match status" value="1"/>
</dbReference>
<evidence type="ECO:0000256" key="1">
    <source>
        <dbReference type="ARBA" id="ARBA00009451"/>
    </source>
</evidence>
<comment type="subunit">
    <text evidence="7 9">Part of the 50S ribosomal subunit.</text>
</comment>
<dbReference type="InterPro" id="IPR001063">
    <property type="entry name" value="Ribosomal_uL22"/>
</dbReference>
<evidence type="ECO:0000256" key="5">
    <source>
        <dbReference type="ARBA" id="ARBA00023274"/>
    </source>
</evidence>
<dbReference type="GO" id="GO:0019843">
    <property type="term" value="F:rRNA binding"/>
    <property type="evidence" value="ECO:0007669"/>
    <property type="project" value="UniProtKB-UniRule"/>
</dbReference>
<dbReference type="PANTHER" id="PTHR13501:SF8">
    <property type="entry name" value="LARGE RIBOSOMAL SUBUNIT PROTEIN UL22M"/>
    <property type="match status" value="1"/>
</dbReference>
<dbReference type="NCBIfam" id="TIGR01044">
    <property type="entry name" value="rplV_bact"/>
    <property type="match status" value="1"/>
</dbReference>
<keyword evidence="5 7" id="KW-0687">Ribonucleoprotein</keyword>
<evidence type="ECO:0000313" key="12">
    <source>
        <dbReference type="Proteomes" id="UP000807825"/>
    </source>
</evidence>
<keyword evidence="2 7" id="KW-0699">rRNA-binding</keyword>
<comment type="caution">
    <text evidence="11">The sequence shown here is derived from an EMBL/GenBank/DDBJ whole genome shotgun (WGS) entry which is preliminary data.</text>
</comment>
<dbReference type="SUPFAM" id="SSF54843">
    <property type="entry name" value="Ribosomal protein L22"/>
    <property type="match status" value="1"/>
</dbReference>
<dbReference type="AlphaFoldDB" id="A0A9D6V585"/>
<gene>
    <name evidence="7 11" type="primary">rplV</name>
    <name evidence="11" type="ORF">HY912_15805</name>
</gene>
<dbReference type="GO" id="GO:0003735">
    <property type="term" value="F:structural constituent of ribosome"/>
    <property type="evidence" value="ECO:0007669"/>
    <property type="project" value="InterPro"/>
</dbReference>
<reference evidence="11" key="1">
    <citation type="submission" date="2020-07" db="EMBL/GenBank/DDBJ databases">
        <title>Huge and variable diversity of episymbiotic CPR bacteria and DPANN archaea in groundwater ecosystems.</title>
        <authorList>
            <person name="He C.Y."/>
            <person name="Keren R."/>
            <person name="Whittaker M."/>
            <person name="Farag I.F."/>
            <person name="Doudna J."/>
            <person name="Cate J.H.D."/>
            <person name="Banfield J.F."/>
        </authorList>
    </citation>
    <scope>NUCLEOTIDE SEQUENCE</scope>
    <source>
        <strain evidence="11">NC_groundwater_1664_Pr3_B-0.1um_52_9</strain>
    </source>
</reference>
<dbReference type="Proteomes" id="UP000807825">
    <property type="component" value="Unassembled WGS sequence"/>
</dbReference>
<sequence length="110" mass="12256">MEWECTLKHARISARKARLVADLVRGMRVSNALSLLQFTPKKAAGMIRKVVQSALGNATQSSGVDEDKLFISKITVDEGPTAKRWTPRAMGRATRIRKRTSHIVVAVKER</sequence>
<dbReference type="InterPro" id="IPR018260">
    <property type="entry name" value="Ribosomal_uL22_CS"/>
</dbReference>
<evidence type="ECO:0000256" key="4">
    <source>
        <dbReference type="ARBA" id="ARBA00022980"/>
    </source>
</evidence>
<comment type="function">
    <text evidence="7 10">This protein binds specifically to 23S rRNA; its binding is stimulated by other ribosomal proteins, e.g., L4, L17, and L20. It is important during the early stages of 50S assembly. It makes multiple contacts with different domains of the 23S rRNA in the assembled 50S subunit and ribosome.</text>
</comment>
<comment type="function">
    <text evidence="7">The globular domain of the protein is located near the polypeptide exit tunnel on the outside of the subunit, while an extended beta-hairpin is found that lines the wall of the exit tunnel in the center of the 70S ribosome.</text>
</comment>
<dbReference type="Pfam" id="PF00237">
    <property type="entry name" value="Ribosomal_L22"/>
    <property type="match status" value="1"/>
</dbReference>
<dbReference type="InterPro" id="IPR005727">
    <property type="entry name" value="Ribosomal_uL22_bac/chlpt-type"/>
</dbReference>
<dbReference type="GO" id="GO:0006412">
    <property type="term" value="P:translation"/>
    <property type="evidence" value="ECO:0007669"/>
    <property type="project" value="UniProtKB-UniRule"/>
</dbReference>
<proteinExistence type="inferred from homology"/>
<organism evidence="11 12">
    <name type="scientific">Desulfomonile tiedjei</name>
    <dbReference type="NCBI Taxonomy" id="2358"/>
    <lineage>
        <taxon>Bacteria</taxon>
        <taxon>Pseudomonadati</taxon>
        <taxon>Thermodesulfobacteriota</taxon>
        <taxon>Desulfomonilia</taxon>
        <taxon>Desulfomonilales</taxon>
        <taxon>Desulfomonilaceae</taxon>
        <taxon>Desulfomonile</taxon>
    </lineage>
</organism>
<evidence type="ECO:0000256" key="10">
    <source>
        <dbReference type="RuleBase" id="RU004008"/>
    </source>
</evidence>
<evidence type="ECO:0000256" key="2">
    <source>
        <dbReference type="ARBA" id="ARBA00022730"/>
    </source>
</evidence>
<evidence type="ECO:0000256" key="8">
    <source>
        <dbReference type="RuleBase" id="RU004005"/>
    </source>
</evidence>
<evidence type="ECO:0000313" key="11">
    <source>
        <dbReference type="EMBL" id="MBI5250953.1"/>
    </source>
</evidence>
<protein>
    <recommendedName>
        <fullName evidence="6 7">Large ribosomal subunit protein uL22</fullName>
    </recommendedName>
</protein>
<dbReference type="CDD" id="cd00336">
    <property type="entry name" value="Ribosomal_L22"/>
    <property type="match status" value="1"/>
</dbReference>
<name>A0A9D6V585_9BACT</name>
<dbReference type="GO" id="GO:0022625">
    <property type="term" value="C:cytosolic large ribosomal subunit"/>
    <property type="evidence" value="ECO:0007669"/>
    <property type="project" value="TreeGrafter"/>
</dbReference>
<dbReference type="PROSITE" id="PS00464">
    <property type="entry name" value="RIBOSOMAL_L22"/>
    <property type="match status" value="1"/>
</dbReference>
<dbReference type="Gene3D" id="3.90.470.10">
    <property type="entry name" value="Ribosomal protein L22/L17"/>
    <property type="match status" value="1"/>
</dbReference>
<evidence type="ECO:0000256" key="9">
    <source>
        <dbReference type="RuleBase" id="RU004006"/>
    </source>
</evidence>
<dbReference type="InterPro" id="IPR036394">
    <property type="entry name" value="Ribosomal_uL22_sf"/>
</dbReference>
<dbReference type="HAMAP" id="MF_01331_B">
    <property type="entry name" value="Ribosomal_uL22_B"/>
    <property type="match status" value="1"/>
</dbReference>
<keyword evidence="3 7" id="KW-0694">RNA-binding</keyword>
<keyword evidence="4 7" id="KW-0689">Ribosomal protein</keyword>